<proteinExistence type="predicted"/>
<reference evidence="3" key="1">
    <citation type="journal article" date="2015" name="Nature">
        <title>Complex archaea that bridge the gap between prokaryotes and eukaryotes.</title>
        <authorList>
            <person name="Spang A."/>
            <person name="Saw J.H."/>
            <person name="Jorgensen S.L."/>
            <person name="Zaremba-Niedzwiedzka K."/>
            <person name="Martijn J."/>
            <person name="Lind A.E."/>
            <person name="van Eijk R."/>
            <person name="Schleper C."/>
            <person name="Guy L."/>
            <person name="Ettema T.J."/>
        </authorList>
    </citation>
    <scope>NUCLEOTIDE SEQUENCE</scope>
</reference>
<dbReference type="AlphaFoldDB" id="A0A0F9QGA1"/>
<feature type="transmembrane region" description="Helical" evidence="2">
    <location>
        <begin position="312"/>
        <end position="333"/>
    </location>
</feature>
<accession>A0A0F9QGA1</accession>
<name>A0A0F9QGA1_9ZZZZ</name>
<evidence type="ECO:0000313" key="3">
    <source>
        <dbReference type="EMBL" id="KKN12216.1"/>
    </source>
</evidence>
<organism evidence="3">
    <name type="scientific">marine sediment metagenome</name>
    <dbReference type="NCBI Taxonomy" id="412755"/>
    <lineage>
        <taxon>unclassified sequences</taxon>
        <taxon>metagenomes</taxon>
        <taxon>ecological metagenomes</taxon>
    </lineage>
</organism>
<keyword evidence="2" id="KW-0812">Transmembrane</keyword>
<gene>
    <name evidence="3" type="ORF">LCGC14_1018780</name>
</gene>
<evidence type="ECO:0000256" key="1">
    <source>
        <dbReference type="SAM" id="MobiDB-lite"/>
    </source>
</evidence>
<sequence>FLNNENKTLDTSFEVPVGEQLNITVKYLSSTGAHIPNANIVLSGNFSMSFTENASFKQYSILINTDTDDIGVNFLTIIAQAENYVTQKIIVTIEVDKMDVQDLQLFINTETKTLDPYIELIYGQELNITVKYTDLSGSHIPNATVKLISERLTKYLDENITLGHYSTKINTSERLIIGANYISIEAQEEKLQTRYIDIRVSIRRINLEIVPVSGSNRIETSPGENVTISVNLINKDYGGFIQGTNSTITYSWNYGDGLLTDADNDGKYEAFFENIPEGTNSIELKAFVGDEYFTQDYEIVITTFKSEKGFPLFQILVIGSSIVVAGLTTYIVMYQKYLKYPKSVRKVRKYKRTLKRKTAPSIRITGRKNAFGSLYKDEIKPISGSFKGKSSVMPTESKIKQEELNQESEKLISDSLEKKAELDKIIDDSSKSNSKPNNT</sequence>
<keyword evidence="2" id="KW-0472">Membrane</keyword>
<protein>
    <recommendedName>
        <fullName evidence="4">PKD domain-containing protein</fullName>
    </recommendedName>
</protein>
<feature type="region of interest" description="Disordered" evidence="1">
    <location>
        <begin position="386"/>
        <end position="406"/>
    </location>
</feature>
<dbReference type="EMBL" id="LAZR01004054">
    <property type="protein sequence ID" value="KKN12216.1"/>
    <property type="molecule type" value="Genomic_DNA"/>
</dbReference>
<feature type="compositionally biased region" description="Basic and acidic residues" evidence="1">
    <location>
        <begin position="397"/>
        <end position="406"/>
    </location>
</feature>
<evidence type="ECO:0000256" key="2">
    <source>
        <dbReference type="SAM" id="Phobius"/>
    </source>
</evidence>
<feature type="non-terminal residue" evidence="3">
    <location>
        <position position="1"/>
    </location>
</feature>
<keyword evidence="2" id="KW-1133">Transmembrane helix</keyword>
<comment type="caution">
    <text evidence="3">The sequence shown here is derived from an EMBL/GenBank/DDBJ whole genome shotgun (WGS) entry which is preliminary data.</text>
</comment>
<evidence type="ECO:0008006" key="4">
    <source>
        <dbReference type="Google" id="ProtNLM"/>
    </source>
</evidence>